<proteinExistence type="predicted"/>
<gene>
    <name evidence="1" type="ORF">RHMOL_Rhmol06G0213000</name>
</gene>
<comment type="caution">
    <text evidence="1">The sequence shown here is derived from an EMBL/GenBank/DDBJ whole genome shotgun (WGS) entry which is preliminary data.</text>
</comment>
<evidence type="ECO:0000313" key="2">
    <source>
        <dbReference type="Proteomes" id="UP001062846"/>
    </source>
</evidence>
<name>A0ACC0NGB0_RHOML</name>
<protein>
    <submittedName>
        <fullName evidence="1">Uncharacterized protein</fullName>
    </submittedName>
</protein>
<dbReference type="EMBL" id="CM046393">
    <property type="protein sequence ID" value="KAI8551777.1"/>
    <property type="molecule type" value="Genomic_DNA"/>
</dbReference>
<dbReference type="Proteomes" id="UP001062846">
    <property type="component" value="Chromosome 6"/>
</dbReference>
<keyword evidence="2" id="KW-1185">Reference proteome</keyword>
<evidence type="ECO:0000313" key="1">
    <source>
        <dbReference type="EMBL" id="KAI8551777.1"/>
    </source>
</evidence>
<accession>A0ACC0NGB0</accession>
<sequence length="121" mass="13748">MTWLSYWKFENQVGGGDEMNISVFAIEGFQVKEVGVRLVYDVEKAEKITEQHPSASAVVSEEIHRYGVAGCYEEHVFSHLSSGEQVEEFQVKEAWVYLLDNAEKAEKIMQQIPSTSEEVSD</sequence>
<reference evidence="1" key="1">
    <citation type="submission" date="2022-02" db="EMBL/GenBank/DDBJ databases">
        <title>Plant Genome Project.</title>
        <authorList>
            <person name="Zhang R.-G."/>
        </authorList>
    </citation>
    <scope>NUCLEOTIDE SEQUENCE</scope>
    <source>
        <strain evidence="1">AT1</strain>
    </source>
</reference>
<organism evidence="1 2">
    <name type="scientific">Rhododendron molle</name>
    <name type="common">Chinese azalea</name>
    <name type="synonym">Azalea mollis</name>
    <dbReference type="NCBI Taxonomy" id="49168"/>
    <lineage>
        <taxon>Eukaryota</taxon>
        <taxon>Viridiplantae</taxon>
        <taxon>Streptophyta</taxon>
        <taxon>Embryophyta</taxon>
        <taxon>Tracheophyta</taxon>
        <taxon>Spermatophyta</taxon>
        <taxon>Magnoliopsida</taxon>
        <taxon>eudicotyledons</taxon>
        <taxon>Gunneridae</taxon>
        <taxon>Pentapetalae</taxon>
        <taxon>asterids</taxon>
        <taxon>Ericales</taxon>
        <taxon>Ericaceae</taxon>
        <taxon>Ericoideae</taxon>
        <taxon>Rhodoreae</taxon>
        <taxon>Rhododendron</taxon>
    </lineage>
</organism>